<organism evidence="1">
    <name type="scientific">viral metagenome</name>
    <dbReference type="NCBI Taxonomy" id="1070528"/>
    <lineage>
        <taxon>unclassified sequences</taxon>
        <taxon>metagenomes</taxon>
        <taxon>organismal metagenomes</taxon>
    </lineage>
</organism>
<proteinExistence type="predicted"/>
<accession>A0A6C0F1F7</accession>
<reference evidence="1" key="1">
    <citation type="journal article" date="2020" name="Nature">
        <title>Giant virus diversity and host interactions through global metagenomics.</title>
        <authorList>
            <person name="Schulz F."/>
            <person name="Roux S."/>
            <person name="Paez-Espino D."/>
            <person name="Jungbluth S."/>
            <person name="Walsh D.A."/>
            <person name="Denef V.J."/>
            <person name="McMahon K.D."/>
            <person name="Konstantinidis K.T."/>
            <person name="Eloe-Fadrosh E.A."/>
            <person name="Kyrpides N.C."/>
            <person name="Woyke T."/>
        </authorList>
    </citation>
    <scope>NUCLEOTIDE SEQUENCE</scope>
    <source>
        <strain evidence="1">GVMAG-M-3300009180-1</strain>
    </source>
</reference>
<evidence type="ECO:0000313" key="1">
    <source>
        <dbReference type="EMBL" id="QHT35337.1"/>
    </source>
</evidence>
<sequence>MQFDKRLGALLPEDVVYEILTIGGHGNWRLGRGTGNGKFIWRIPADDPRFAMLNKMPKIESVKFYVDVSGNGFNAISYDYYVNLPIREANSYLQIFTAEFIGHNIEPIDMTRYMIKKIDNNNSSEHVVYYENIFYARV</sequence>
<dbReference type="EMBL" id="MN739018">
    <property type="protein sequence ID" value="QHT35337.1"/>
    <property type="molecule type" value="Genomic_DNA"/>
</dbReference>
<dbReference type="AlphaFoldDB" id="A0A6C0F1F7"/>
<name>A0A6C0F1F7_9ZZZZ</name>
<protein>
    <submittedName>
        <fullName evidence="1">Uncharacterized protein</fullName>
    </submittedName>
</protein>